<evidence type="ECO:0000256" key="3">
    <source>
        <dbReference type="ARBA" id="ARBA00022692"/>
    </source>
</evidence>
<feature type="transmembrane region" description="Helical" evidence="6">
    <location>
        <begin position="33"/>
        <end position="53"/>
    </location>
</feature>
<feature type="transmembrane region" description="Helical" evidence="6">
    <location>
        <begin position="304"/>
        <end position="321"/>
    </location>
</feature>
<keyword evidence="5 6" id="KW-0472">Membrane</keyword>
<keyword evidence="8" id="KW-1185">Reference proteome</keyword>
<reference evidence="7" key="2">
    <citation type="submission" date="2022-10" db="EMBL/GenBank/DDBJ databases">
        <authorList>
            <consortium name="ENA_rothamsted_submissions"/>
            <consortium name="culmorum"/>
            <person name="King R."/>
        </authorList>
    </citation>
    <scope>NUCLEOTIDE SEQUENCE</scope>
</reference>
<feature type="transmembrane region" description="Helical" evidence="6">
    <location>
        <begin position="74"/>
        <end position="91"/>
    </location>
</feature>
<evidence type="ECO:0000313" key="7">
    <source>
        <dbReference type="EMBL" id="CAG9815396.1"/>
    </source>
</evidence>
<name>A0A9N9SFR4_PHACE</name>
<dbReference type="Proteomes" id="UP001153737">
    <property type="component" value="Chromosome 12"/>
</dbReference>
<feature type="transmembrane region" description="Helical" evidence="6">
    <location>
        <begin position="97"/>
        <end position="122"/>
    </location>
</feature>
<evidence type="ECO:0008006" key="9">
    <source>
        <dbReference type="Google" id="ProtNLM"/>
    </source>
</evidence>
<dbReference type="InterPro" id="IPR008521">
    <property type="entry name" value="Mg_trans_NIPA"/>
</dbReference>
<protein>
    <recommendedName>
        <fullName evidence="9">Magnesium transporter NIPA2</fullName>
    </recommendedName>
</protein>
<dbReference type="InterPro" id="IPR037185">
    <property type="entry name" value="EmrE-like"/>
</dbReference>
<evidence type="ECO:0000256" key="6">
    <source>
        <dbReference type="SAM" id="Phobius"/>
    </source>
</evidence>
<evidence type="ECO:0000256" key="4">
    <source>
        <dbReference type="ARBA" id="ARBA00022989"/>
    </source>
</evidence>
<dbReference type="GO" id="GO:0016020">
    <property type="term" value="C:membrane"/>
    <property type="evidence" value="ECO:0007669"/>
    <property type="project" value="UniProtKB-SubCell"/>
</dbReference>
<dbReference type="PANTHER" id="PTHR12570">
    <property type="match status" value="1"/>
</dbReference>
<dbReference type="GO" id="GO:0015095">
    <property type="term" value="F:magnesium ion transmembrane transporter activity"/>
    <property type="evidence" value="ECO:0007669"/>
    <property type="project" value="InterPro"/>
</dbReference>
<reference evidence="7" key="1">
    <citation type="submission" date="2022-01" db="EMBL/GenBank/DDBJ databases">
        <authorList>
            <person name="King R."/>
        </authorList>
    </citation>
    <scope>NUCLEOTIDE SEQUENCE</scope>
</reference>
<accession>A0A9N9SFR4</accession>
<sequence>MIASFMDSELESHRKEMDITTGVVPSTTTTSDFYLGLCLAVSSSLFIGSSFIIKKLSLIRLKTKGHVRAGSGGFGYLMDWMWWLGLLTMGLGELANFTAYAFAPASLVTPLGALSVLVNAILASKFLKEKLNNLGKLGCFLCLLGSTMIVIHSPKEEQIDNLQELLEKATNTVFIRYVLTIVIVCSIIFCYIGPHYGSRYVAVYLILCAAIGSLTVMSCKGLGLVIRTISVSSIHGLPNLWVPISLCLTVIVCICIQITYLNKALDLFSTSRVTPIYYVLFTTLVIIASSILFEEWRKMKEVDILGASCGFFVTVVAIFMLNDCKEGPVIPFQMRQNPTKHNKYGLVRSG</sequence>
<dbReference type="PANTHER" id="PTHR12570:SF92">
    <property type="entry name" value="SPICHTHYIN, ISOFORM B"/>
    <property type="match status" value="1"/>
</dbReference>
<evidence type="ECO:0000256" key="2">
    <source>
        <dbReference type="ARBA" id="ARBA00007230"/>
    </source>
</evidence>
<feature type="transmembrane region" description="Helical" evidence="6">
    <location>
        <begin position="273"/>
        <end position="292"/>
    </location>
</feature>
<evidence type="ECO:0000256" key="5">
    <source>
        <dbReference type="ARBA" id="ARBA00023136"/>
    </source>
</evidence>
<dbReference type="EMBL" id="OU896718">
    <property type="protein sequence ID" value="CAG9815396.1"/>
    <property type="molecule type" value="Genomic_DNA"/>
</dbReference>
<comment type="similarity">
    <text evidence="2">Belongs to the NIPA family.</text>
</comment>
<comment type="subcellular location">
    <subcellularLocation>
        <location evidence="1">Membrane</location>
        <topology evidence="1">Multi-pass membrane protein</topology>
    </subcellularLocation>
</comment>
<gene>
    <name evidence="7" type="ORF">PHAECO_LOCUS2958</name>
</gene>
<feature type="transmembrane region" description="Helical" evidence="6">
    <location>
        <begin position="204"/>
        <end position="229"/>
    </location>
</feature>
<keyword evidence="4 6" id="KW-1133">Transmembrane helix</keyword>
<dbReference type="SUPFAM" id="SSF103481">
    <property type="entry name" value="Multidrug resistance efflux transporter EmrE"/>
    <property type="match status" value="1"/>
</dbReference>
<organism evidence="7 8">
    <name type="scientific">Phaedon cochleariae</name>
    <name type="common">Mustard beetle</name>
    <dbReference type="NCBI Taxonomy" id="80249"/>
    <lineage>
        <taxon>Eukaryota</taxon>
        <taxon>Metazoa</taxon>
        <taxon>Ecdysozoa</taxon>
        <taxon>Arthropoda</taxon>
        <taxon>Hexapoda</taxon>
        <taxon>Insecta</taxon>
        <taxon>Pterygota</taxon>
        <taxon>Neoptera</taxon>
        <taxon>Endopterygota</taxon>
        <taxon>Coleoptera</taxon>
        <taxon>Polyphaga</taxon>
        <taxon>Cucujiformia</taxon>
        <taxon>Chrysomeloidea</taxon>
        <taxon>Chrysomelidae</taxon>
        <taxon>Chrysomelinae</taxon>
        <taxon>Chrysomelini</taxon>
        <taxon>Phaedon</taxon>
    </lineage>
</organism>
<feature type="transmembrane region" description="Helical" evidence="6">
    <location>
        <begin position="173"/>
        <end position="192"/>
    </location>
</feature>
<proteinExistence type="inferred from homology"/>
<evidence type="ECO:0000313" key="8">
    <source>
        <dbReference type="Proteomes" id="UP001153737"/>
    </source>
</evidence>
<evidence type="ECO:0000256" key="1">
    <source>
        <dbReference type="ARBA" id="ARBA00004141"/>
    </source>
</evidence>
<feature type="transmembrane region" description="Helical" evidence="6">
    <location>
        <begin position="134"/>
        <end position="153"/>
    </location>
</feature>
<dbReference type="OrthoDB" id="6428174at2759"/>
<keyword evidence="3 6" id="KW-0812">Transmembrane</keyword>
<feature type="transmembrane region" description="Helical" evidence="6">
    <location>
        <begin position="241"/>
        <end position="261"/>
    </location>
</feature>
<dbReference type="Pfam" id="PF05653">
    <property type="entry name" value="Mg_trans_NIPA"/>
    <property type="match status" value="1"/>
</dbReference>
<dbReference type="AlphaFoldDB" id="A0A9N9SFR4"/>